<dbReference type="Gene3D" id="3.40.50.300">
    <property type="entry name" value="P-loop containing nucleotide triphosphate hydrolases"/>
    <property type="match status" value="2"/>
</dbReference>
<dbReference type="GO" id="GO:0005886">
    <property type="term" value="C:plasma membrane"/>
    <property type="evidence" value="ECO:0007669"/>
    <property type="project" value="UniProtKB-SubCell"/>
</dbReference>
<reference evidence="9 10" key="1">
    <citation type="submission" date="2016-10" db="EMBL/GenBank/DDBJ databases">
        <authorList>
            <person name="de Groot N.N."/>
        </authorList>
    </citation>
    <scope>NUCLEOTIDE SEQUENCE [LARGE SCALE GENOMIC DNA]</scope>
    <source>
        <strain evidence="9 10">DSM 22489</strain>
    </source>
</reference>
<dbReference type="PANTHER" id="PTHR37937:SF1">
    <property type="entry name" value="CONJUGATIVE TRANSFER: DNA TRANSPORT"/>
    <property type="match status" value="1"/>
</dbReference>
<feature type="compositionally biased region" description="Acidic residues" evidence="6">
    <location>
        <begin position="667"/>
        <end position="676"/>
    </location>
</feature>
<keyword evidence="3 7" id="KW-0812">Transmembrane</keyword>
<feature type="compositionally biased region" description="Low complexity" evidence="6">
    <location>
        <begin position="653"/>
        <end position="666"/>
    </location>
</feature>
<dbReference type="PANTHER" id="PTHR37937">
    <property type="entry name" value="CONJUGATIVE TRANSFER: DNA TRANSPORT"/>
    <property type="match status" value="1"/>
</dbReference>
<name>A0A1H6CFR6_9BACT</name>
<evidence type="ECO:0000256" key="2">
    <source>
        <dbReference type="ARBA" id="ARBA00022475"/>
    </source>
</evidence>
<dbReference type="InterPro" id="IPR051539">
    <property type="entry name" value="T4SS-coupling_protein"/>
</dbReference>
<dbReference type="OrthoDB" id="102453at2"/>
<gene>
    <name evidence="9" type="ORF">SAMN05421819_4461</name>
</gene>
<organism evidence="9 10">
    <name type="scientific">Bryocella elongata</name>
    <dbReference type="NCBI Taxonomy" id="863522"/>
    <lineage>
        <taxon>Bacteria</taxon>
        <taxon>Pseudomonadati</taxon>
        <taxon>Acidobacteriota</taxon>
        <taxon>Terriglobia</taxon>
        <taxon>Terriglobales</taxon>
        <taxon>Acidobacteriaceae</taxon>
        <taxon>Bryocella</taxon>
    </lineage>
</organism>
<feature type="domain" description="Type IV secretion system coupling protein TraD DNA-binding" evidence="8">
    <location>
        <begin position="218"/>
        <end position="577"/>
    </location>
</feature>
<evidence type="ECO:0000256" key="4">
    <source>
        <dbReference type="ARBA" id="ARBA00022989"/>
    </source>
</evidence>
<evidence type="ECO:0000313" key="9">
    <source>
        <dbReference type="EMBL" id="SEG71166.1"/>
    </source>
</evidence>
<evidence type="ECO:0000256" key="7">
    <source>
        <dbReference type="SAM" id="Phobius"/>
    </source>
</evidence>
<proteinExistence type="predicted"/>
<dbReference type="InterPro" id="IPR019476">
    <property type="entry name" value="T4SS_TraD_DNA-bd"/>
</dbReference>
<feature type="region of interest" description="Disordered" evidence="6">
    <location>
        <begin position="597"/>
        <end position="686"/>
    </location>
</feature>
<dbReference type="SUPFAM" id="SSF52540">
    <property type="entry name" value="P-loop containing nucleoside triphosphate hydrolases"/>
    <property type="match status" value="1"/>
</dbReference>
<evidence type="ECO:0000256" key="6">
    <source>
        <dbReference type="SAM" id="MobiDB-lite"/>
    </source>
</evidence>
<dbReference type="AlphaFoldDB" id="A0A1H6CFR6"/>
<sequence length="686" mass="77450">MATQWGRKETIIWPPHVPLMSYCAIAGALLLTVFFAWERFAFQLPPLQKAYWTDYVRAGVGSTFHAHQSYRLLYLGGSKAKPRTALPVDFVDGTMTLPDGKRMPFALSELAQVQGYRFPFRGPAEKLADASMYRWLHEAVFGNKSPWLTFSVGFIEGGICLALLLALAVPKDIRRFKEMKYGRVLRGPRMLDPAEFNKVQKGEGLGFKTTESDKMMRIPLQKEAQHLQLMGDTGVGKTQLIMQCLRQIRGREDSAIIYDPACEYIQRFYDASRGDIVLNPLDARCPYWGPAQELESEDEAYAIATSLYAPKTDKVDEFFHETPAQIFAHLLKRGPTPHQLAAWMSSDTELMKMVDGTEMAFYIDRKAGPQRAGVLSSLGLVAKSFRMLPERGEQRPVWNARIWSKKREGWIFITSRPPERDTLRPLHSLWIDLLVMRLLTAPQPGQKPVWFVIDELASLQRLPQLHTAITENRKSKNPLILGFQGKAQLEVIYGHLAEVMLSQPATKIFMKTAEPKAAEWISEAIGKVEIERLKETKFDGTRSGHNFTVERQIEPLVMGSEISGLDDRHAYLKLGNSVARFAFDYLDLPTPTPGFLPRKTAGGLRFNPDTLEQITPTSEPEEESQDPEEMPAATESDGPHDKERAPIAWPTPAAAQQAEEQKPTLQEEQEELEEEQALGPALIRET</sequence>
<protein>
    <submittedName>
        <fullName evidence="9">Type IV secretory pathway, VirD4 component, TraG/TraD family ATPase</fullName>
    </submittedName>
</protein>
<comment type="subcellular location">
    <subcellularLocation>
        <location evidence="1">Cell membrane</location>
        <topology evidence="1">Multi-pass membrane protein</topology>
    </subcellularLocation>
</comment>
<dbReference type="Proteomes" id="UP000236728">
    <property type="component" value="Unassembled WGS sequence"/>
</dbReference>
<dbReference type="CDD" id="cd01127">
    <property type="entry name" value="TrwB_TraG_TraD_VirD4"/>
    <property type="match status" value="1"/>
</dbReference>
<evidence type="ECO:0000313" key="10">
    <source>
        <dbReference type="Proteomes" id="UP000236728"/>
    </source>
</evidence>
<feature type="compositionally biased region" description="Acidic residues" evidence="6">
    <location>
        <begin position="619"/>
        <end position="629"/>
    </location>
</feature>
<evidence type="ECO:0000256" key="1">
    <source>
        <dbReference type="ARBA" id="ARBA00004651"/>
    </source>
</evidence>
<keyword evidence="2" id="KW-1003">Cell membrane</keyword>
<evidence type="ECO:0000259" key="8">
    <source>
        <dbReference type="Pfam" id="PF10412"/>
    </source>
</evidence>
<dbReference type="RefSeq" id="WP_103935299.1">
    <property type="nucleotide sequence ID" value="NZ_FNVA01000010.1"/>
</dbReference>
<feature type="transmembrane region" description="Helical" evidence="7">
    <location>
        <begin position="17"/>
        <end position="37"/>
    </location>
</feature>
<evidence type="ECO:0000256" key="5">
    <source>
        <dbReference type="ARBA" id="ARBA00023136"/>
    </source>
</evidence>
<dbReference type="InterPro" id="IPR027417">
    <property type="entry name" value="P-loop_NTPase"/>
</dbReference>
<keyword evidence="5 7" id="KW-0472">Membrane</keyword>
<evidence type="ECO:0000256" key="3">
    <source>
        <dbReference type="ARBA" id="ARBA00022692"/>
    </source>
</evidence>
<accession>A0A1H6CFR6</accession>
<dbReference type="EMBL" id="FNVA01000010">
    <property type="protein sequence ID" value="SEG71166.1"/>
    <property type="molecule type" value="Genomic_DNA"/>
</dbReference>
<dbReference type="Pfam" id="PF10412">
    <property type="entry name" value="TrwB_AAD_bind"/>
    <property type="match status" value="1"/>
</dbReference>
<keyword evidence="10" id="KW-1185">Reference proteome</keyword>
<feature type="transmembrane region" description="Helical" evidence="7">
    <location>
        <begin position="147"/>
        <end position="169"/>
    </location>
</feature>
<keyword evidence="4 7" id="KW-1133">Transmembrane helix</keyword>